<dbReference type="VEuPathDB" id="VectorBase:BGLB026083"/>
<protein>
    <recommendedName>
        <fullName evidence="1">Integrase catalytic domain-containing protein</fullName>
    </recommendedName>
</protein>
<dbReference type="Proteomes" id="UP000076420">
    <property type="component" value="Unassembled WGS sequence"/>
</dbReference>
<dbReference type="InterPro" id="IPR048020">
    <property type="entry name" value="Transpos_IS3"/>
</dbReference>
<name>A0A2C9L1Q8_BIOGL</name>
<dbReference type="InterPro" id="IPR050900">
    <property type="entry name" value="Transposase_IS3/IS150/IS904"/>
</dbReference>
<evidence type="ECO:0000313" key="3">
    <source>
        <dbReference type="Proteomes" id="UP000076420"/>
    </source>
</evidence>
<feature type="domain" description="Integrase catalytic" evidence="1">
    <location>
        <begin position="105"/>
        <end position="273"/>
    </location>
</feature>
<dbReference type="InterPro" id="IPR001584">
    <property type="entry name" value="Integrase_cat-core"/>
</dbReference>
<dbReference type="GO" id="GO:0015074">
    <property type="term" value="P:DNA integration"/>
    <property type="evidence" value="ECO:0007669"/>
    <property type="project" value="InterPro"/>
</dbReference>
<dbReference type="AlphaFoldDB" id="A0A2C9L1Q8"/>
<dbReference type="InterPro" id="IPR012337">
    <property type="entry name" value="RNaseH-like_sf"/>
</dbReference>
<dbReference type="EnsemblMetazoa" id="BGLB026083-RA">
    <property type="protein sequence ID" value="BGLB026083-PA"/>
    <property type="gene ID" value="BGLB026083"/>
</dbReference>
<dbReference type="PANTHER" id="PTHR46889:SF4">
    <property type="entry name" value="TRANSPOSASE INSO FOR INSERTION SEQUENCE ELEMENT IS911B-RELATED"/>
    <property type="match status" value="1"/>
</dbReference>
<dbReference type="Pfam" id="PF13683">
    <property type="entry name" value="rve_3"/>
    <property type="match status" value="1"/>
</dbReference>
<accession>A0A2C9L1Q8</accession>
<dbReference type="GO" id="GO:0003676">
    <property type="term" value="F:nucleic acid binding"/>
    <property type="evidence" value="ECO:0007669"/>
    <property type="project" value="InterPro"/>
</dbReference>
<gene>
    <name evidence="2" type="primary">106073591</name>
</gene>
<dbReference type="NCBIfam" id="NF033516">
    <property type="entry name" value="transpos_IS3"/>
    <property type="match status" value="1"/>
</dbReference>
<proteinExistence type="predicted"/>
<evidence type="ECO:0000313" key="2">
    <source>
        <dbReference type="EnsemblMetazoa" id="BGLB026083-PA"/>
    </source>
</evidence>
<organism evidence="2 3">
    <name type="scientific">Biomphalaria glabrata</name>
    <name type="common">Bloodfluke planorb</name>
    <name type="synonym">Freshwater snail</name>
    <dbReference type="NCBI Taxonomy" id="6526"/>
    <lineage>
        <taxon>Eukaryota</taxon>
        <taxon>Metazoa</taxon>
        <taxon>Spiralia</taxon>
        <taxon>Lophotrochozoa</taxon>
        <taxon>Mollusca</taxon>
        <taxon>Gastropoda</taxon>
        <taxon>Heterobranchia</taxon>
        <taxon>Euthyneura</taxon>
        <taxon>Panpulmonata</taxon>
        <taxon>Hygrophila</taxon>
        <taxon>Lymnaeoidea</taxon>
        <taxon>Planorbidae</taxon>
        <taxon>Biomphalaria</taxon>
    </lineage>
</organism>
<sequence>MIESIQQGLKDDGIDVPVTKLCDWFDVPRRTFYYKPVKKAPVIQERFAKPIKGMIEENPSFGYRTVAGLLGFNKGTVQRIFQLKGWQVKKRPVGFRPRIEALPSVAMAPDERWSTDLCRVWAGRDGWAVLAVVMDCHTRELLGWHLSRSGRARTAEAALEQALIARYGTLGKVKSPFLLRSDNGLVFTSRSYTALVKSYGLQQEFITPHCPQQNGMVERLIRTIKEQCVHRYRFETIQHASRVLGDWITFYNHQRPHQALGMKTPAATFNNYPLAA</sequence>
<dbReference type="InterPro" id="IPR036397">
    <property type="entry name" value="RNaseH_sf"/>
</dbReference>
<dbReference type="PANTHER" id="PTHR46889">
    <property type="entry name" value="TRANSPOSASE INSF FOR INSERTION SEQUENCE IS3B-RELATED"/>
    <property type="match status" value="1"/>
</dbReference>
<dbReference type="Gene3D" id="3.30.420.10">
    <property type="entry name" value="Ribonuclease H-like superfamily/Ribonuclease H"/>
    <property type="match status" value="1"/>
</dbReference>
<dbReference type="SUPFAM" id="SSF53098">
    <property type="entry name" value="Ribonuclease H-like"/>
    <property type="match status" value="1"/>
</dbReference>
<evidence type="ECO:0000259" key="1">
    <source>
        <dbReference type="PROSITE" id="PS50994"/>
    </source>
</evidence>
<dbReference type="PROSITE" id="PS50994">
    <property type="entry name" value="INTEGRASE"/>
    <property type="match status" value="1"/>
</dbReference>
<reference evidence="2" key="1">
    <citation type="submission" date="2020-05" db="UniProtKB">
        <authorList>
            <consortium name="EnsemblMetazoa"/>
        </authorList>
    </citation>
    <scope>IDENTIFICATION</scope>
    <source>
        <strain evidence="2">BB02</strain>
    </source>
</reference>